<dbReference type="InterPro" id="IPR037208">
    <property type="entry name" value="Spo0E-like_sf"/>
</dbReference>
<keyword evidence="2" id="KW-1185">Reference proteome</keyword>
<dbReference type="AlphaFoldDB" id="A0A919XDA4"/>
<proteinExistence type="predicted"/>
<name>A0A919XDA4_9BACL</name>
<dbReference type="Pfam" id="PF09388">
    <property type="entry name" value="SpoOE-like"/>
    <property type="match status" value="1"/>
</dbReference>
<dbReference type="InterPro" id="IPR036638">
    <property type="entry name" value="HLH_DNA-bd_sf"/>
</dbReference>
<dbReference type="EMBL" id="BORQ01000001">
    <property type="protein sequence ID" value="GIO30424.1"/>
    <property type="molecule type" value="Genomic_DNA"/>
</dbReference>
<dbReference type="InterPro" id="IPR018540">
    <property type="entry name" value="Spo0E-like"/>
</dbReference>
<evidence type="ECO:0000313" key="1">
    <source>
        <dbReference type="EMBL" id="GIO30424.1"/>
    </source>
</evidence>
<dbReference type="Proteomes" id="UP000679779">
    <property type="component" value="Unassembled WGS sequence"/>
</dbReference>
<protein>
    <recommendedName>
        <fullName evidence="3">Spo0E like sporulation regulatory protein</fullName>
    </recommendedName>
</protein>
<organism evidence="1 2">
    <name type="scientific">Paenibacillus albilobatus</name>
    <dbReference type="NCBI Taxonomy" id="2716884"/>
    <lineage>
        <taxon>Bacteria</taxon>
        <taxon>Bacillati</taxon>
        <taxon>Bacillota</taxon>
        <taxon>Bacilli</taxon>
        <taxon>Bacillales</taxon>
        <taxon>Paenibacillaceae</taxon>
        <taxon>Paenibacillus</taxon>
    </lineage>
</organism>
<comment type="caution">
    <text evidence="1">The sequence shown here is derived from an EMBL/GenBank/DDBJ whole genome shotgun (WGS) entry which is preliminary data.</text>
</comment>
<accession>A0A919XDA4</accession>
<evidence type="ECO:0000313" key="2">
    <source>
        <dbReference type="Proteomes" id="UP000679779"/>
    </source>
</evidence>
<evidence type="ECO:0008006" key="3">
    <source>
        <dbReference type="Google" id="ProtNLM"/>
    </source>
</evidence>
<dbReference type="RefSeq" id="WP_160040578.1">
    <property type="nucleotide sequence ID" value="NZ_BORQ01000001.1"/>
</dbReference>
<gene>
    <name evidence="1" type="ORF">J2TS6_15650</name>
</gene>
<sequence length="62" mass="7372">MNSTESTQNSIEEARQRLYRMVNRYGDVWNPKVIRQSMVLDELINCYNRAIKDKRAEKQPIA</sequence>
<dbReference type="GO" id="GO:0043937">
    <property type="term" value="P:regulation of sporulation"/>
    <property type="evidence" value="ECO:0007669"/>
    <property type="project" value="InterPro"/>
</dbReference>
<dbReference type="Gene3D" id="4.10.280.10">
    <property type="entry name" value="Helix-loop-helix DNA-binding domain"/>
    <property type="match status" value="1"/>
</dbReference>
<dbReference type="GO" id="GO:0046983">
    <property type="term" value="F:protein dimerization activity"/>
    <property type="evidence" value="ECO:0007669"/>
    <property type="project" value="InterPro"/>
</dbReference>
<dbReference type="SUPFAM" id="SSF140500">
    <property type="entry name" value="BAS1536-like"/>
    <property type="match status" value="1"/>
</dbReference>
<reference evidence="1" key="1">
    <citation type="submission" date="2021-03" db="EMBL/GenBank/DDBJ databases">
        <title>Antimicrobial resistance genes in bacteria isolated from Japanese honey, and their potential for conferring macrolide and lincosamide resistance in the American foulbrood pathogen Paenibacillus larvae.</title>
        <authorList>
            <person name="Okamoto M."/>
            <person name="Kumagai M."/>
            <person name="Kanamori H."/>
            <person name="Takamatsu D."/>
        </authorList>
    </citation>
    <scope>NUCLEOTIDE SEQUENCE</scope>
    <source>
        <strain evidence="1">J2TS6</strain>
    </source>
</reference>